<dbReference type="SMART" id="SM00987">
    <property type="entry name" value="UreE_C"/>
    <property type="match status" value="1"/>
</dbReference>
<dbReference type="CDD" id="cd10030">
    <property type="entry name" value="UDG-F4_TTUDGA_SPO1dp_like"/>
    <property type="match status" value="1"/>
</dbReference>
<reference evidence="13" key="1">
    <citation type="journal article" date="2011" name="Environ. Microbiol.">
        <title>Time-series analyses of Monterey Bay coastal microbial picoplankton using a 'genome proxy' microarray.</title>
        <authorList>
            <person name="Rich V.I."/>
            <person name="Pham V.D."/>
            <person name="Eppley J."/>
            <person name="Shi Y."/>
            <person name="DeLong E.F."/>
        </authorList>
    </citation>
    <scope>NUCLEOTIDE SEQUENCE</scope>
</reference>
<evidence type="ECO:0000256" key="4">
    <source>
        <dbReference type="ARBA" id="ARBA00019403"/>
    </source>
</evidence>
<keyword evidence="11" id="KW-0234">DNA repair</keyword>
<comment type="catalytic activity">
    <reaction evidence="1">
        <text>Hydrolyzes single-stranded DNA or mismatched double-stranded DNA and polynucleotides, releasing free uracil.</text>
        <dbReference type="EC" id="3.2.2.27"/>
    </reaction>
</comment>
<dbReference type="Gene3D" id="3.40.470.10">
    <property type="entry name" value="Uracil-DNA glycosylase-like domain"/>
    <property type="match status" value="1"/>
</dbReference>
<name>E0Y0B6_9PROT</name>
<comment type="similarity">
    <text evidence="2">Belongs to the uracil-DNA glycosylase (UDG) superfamily. Type 4 (UDGa) family.</text>
</comment>
<dbReference type="Pfam" id="PF03167">
    <property type="entry name" value="UDG"/>
    <property type="match status" value="1"/>
</dbReference>
<evidence type="ECO:0000313" key="13">
    <source>
        <dbReference type="EMBL" id="ADI20107.1"/>
    </source>
</evidence>
<evidence type="ECO:0000256" key="8">
    <source>
        <dbReference type="ARBA" id="ARBA00022801"/>
    </source>
</evidence>
<dbReference type="PANTHER" id="PTHR33693:SF1">
    <property type="entry name" value="TYPE-4 URACIL-DNA GLYCOSYLASE"/>
    <property type="match status" value="1"/>
</dbReference>
<evidence type="ECO:0000256" key="1">
    <source>
        <dbReference type="ARBA" id="ARBA00001400"/>
    </source>
</evidence>
<dbReference type="EMBL" id="GU474938">
    <property type="protein sequence ID" value="ADI20107.1"/>
    <property type="molecule type" value="Genomic_DNA"/>
</dbReference>
<dbReference type="GO" id="GO:0051539">
    <property type="term" value="F:4 iron, 4 sulfur cluster binding"/>
    <property type="evidence" value="ECO:0007669"/>
    <property type="project" value="UniProtKB-KW"/>
</dbReference>
<dbReference type="InterPro" id="IPR005273">
    <property type="entry name" value="Ura-DNA_glyco_family4"/>
</dbReference>
<evidence type="ECO:0000256" key="11">
    <source>
        <dbReference type="ARBA" id="ARBA00023204"/>
    </source>
</evidence>
<dbReference type="SMART" id="SM00986">
    <property type="entry name" value="UDG"/>
    <property type="match status" value="1"/>
</dbReference>
<evidence type="ECO:0000256" key="2">
    <source>
        <dbReference type="ARBA" id="ARBA00006521"/>
    </source>
</evidence>
<keyword evidence="8" id="KW-0378">Hydrolase</keyword>
<evidence type="ECO:0000256" key="7">
    <source>
        <dbReference type="ARBA" id="ARBA00022763"/>
    </source>
</evidence>
<dbReference type="GO" id="GO:0006281">
    <property type="term" value="P:DNA repair"/>
    <property type="evidence" value="ECO:0007669"/>
    <property type="project" value="UniProtKB-KW"/>
</dbReference>
<evidence type="ECO:0000256" key="5">
    <source>
        <dbReference type="ARBA" id="ARBA00022485"/>
    </source>
</evidence>
<dbReference type="GO" id="GO:0004844">
    <property type="term" value="F:uracil DNA N-glycosylase activity"/>
    <property type="evidence" value="ECO:0007669"/>
    <property type="project" value="UniProtKB-EC"/>
</dbReference>
<dbReference type="PANTHER" id="PTHR33693">
    <property type="entry name" value="TYPE-5 URACIL-DNA GLYCOSYLASE"/>
    <property type="match status" value="1"/>
</dbReference>
<dbReference type="SUPFAM" id="SSF52141">
    <property type="entry name" value="Uracil-DNA glycosylase-like"/>
    <property type="match status" value="1"/>
</dbReference>
<evidence type="ECO:0000256" key="10">
    <source>
        <dbReference type="ARBA" id="ARBA00023014"/>
    </source>
</evidence>
<keyword evidence="7" id="KW-0227">DNA damage</keyword>
<evidence type="ECO:0000259" key="12">
    <source>
        <dbReference type="SMART" id="SM00986"/>
    </source>
</evidence>
<keyword evidence="9" id="KW-0408">Iron</keyword>
<dbReference type="EC" id="3.2.2.27" evidence="3"/>
<keyword evidence="6" id="KW-0479">Metal-binding</keyword>
<protein>
    <recommendedName>
        <fullName evidence="4">Type-4 uracil-DNA glycosylase</fullName>
        <ecNumber evidence="3">3.2.2.27</ecNumber>
    </recommendedName>
</protein>
<keyword evidence="10" id="KW-0411">Iron-sulfur</keyword>
<dbReference type="NCBIfam" id="TIGR00758">
    <property type="entry name" value="UDG_fam4"/>
    <property type="match status" value="1"/>
</dbReference>
<evidence type="ECO:0000256" key="9">
    <source>
        <dbReference type="ARBA" id="ARBA00023004"/>
    </source>
</evidence>
<dbReference type="InterPro" id="IPR036895">
    <property type="entry name" value="Uracil-DNA_glycosylase-like_sf"/>
</dbReference>
<accession>E0Y0B6</accession>
<dbReference type="InterPro" id="IPR005122">
    <property type="entry name" value="Uracil-DNA_glycosylase-like"/>
</dbReference>
<keyword evidence="5" id="KW-0004">4Fe-4S</keyword>
<feature type="domain" description="Uracil-DNA glycosylase-like" evidence="12">
    <location>
        <begin position="105"/>
        <end position="256"/>
    </location>
</feature>
<dbReference type="AlphaFoldDB" id="E0Y0B6"/>
<dbReference type="GO" id="GO:0046872">
    <property type="term" value="F:metal ion binding"/>
    <property type="evidence" value="ECO:0007669"/>
    <property type="project" value="UniProtKB-KW"/>
</dbReference>
<evidence type="ECO:0000256" key="3">
    <source>
        <dbReference type="ARBA" id="ARBA00012030"/>
    </source>
</evidence>
<dbReference type="InterPro" id="IPR051536">
    <property type="entry name" value="UDG_Type-4/5"/>
</dbReference>
<proteinExistence type="inferred from homology"/>
<organism evidence="13">
    <name type="scientific">uncultured alpha proteobacterium EB080_L06A09</name>
    <dbReference type="NCBI Taxonomy" id="710794"/>
    <lineage>
        <taxon>Bacteria</taxon>
        <taxon>Pseudomonadati</taxon>
        <taxon>Pseudomonadota</taxon>
        <taxon>Alphaproteobacteria</taxon>
        <taxon>environmental samples</taxon>
    </lineage>
</organism>
<evidence type="ECO:0000256" key="6">
    <source>
        <dbReference type="ARBA" id="ARBA00022723"/>
    </source>
</evidence>
<sequence>MSNSQSFYEAKLALEWQYEFGVDEAISDAPINRYEIETVPPELKINPKSNIAHVSSMPDILSSRETASDVAKILAKNCDNLTELRDAIGLFEMCSLKKGAKNLVFSDGPSNSRVMVIGEAPTREEDSEGKPFVGAEGELVDKMFQAIGLSRRASDPNDAIYITTAIPWRPPQSRDPSSDEIAMMVPFLKRHIELINPDFIVLMGNIACSAVLNKVGINKFRGEWTEALGKKIIPMLHPRSLLRDPMRKRDAWNDLLSLKEQLNS</sequence>